<protein>
    <submittedName>
        <fullName evidence="1">Uncharacterized protein</fullName>
    </submittedName>
</protein>
<keyword evidence="2" id="KW-1185">Reference proteome</keyword>
<accession>A0A1D8KTF8</accession>
<name>A0A1D8KTF8_9CAUD</name>
<dbReference type="EMBL" id="KU686212">
    <property type="protein sequence ID" value="AOV61962.1"/>
    <property type="molecule type" value="Genomic_DNA"/>
</dbReference>
<dbReference type="Proteomes" id="UP000203902">
    <property type="component" value="Segment"/>
</dbReference>
<evidence type="ECO:0000313" key="1">
    <source>
        <dbReference type="EMBL" id="AOV61962.1"/>
    </source>
</evidence>
<dbReference type="RefSeq" id="YP_009322971.1">
    <property type="nucleotide sequence ID" value="NC_031927.1"/>
</dbReference>
<dbReference type="GeneID" id="30308092"/>
<sequence>MAHLLAETYGHRANVYKPNEVHHAYSATGNPDITDRIFT</sequence>
<gene>
    <name evidence="1" type="ORF">C490910_038</name>
</gene>
<evidence type="ECO:0000313" key="2">
    <source>
        <dbReference type="Proteomes" id="UP000203902"/>
    </source>
</evidence>
<dbReference type="KEGG" id="vg:30308092"/>
<reference evidence="1 2" key="1">
    <citation type="journal article" date="2016" name="Virology">
        <title>The genomic content and context of auxiliary metabolic genes in marine cyanomyoviruses.</title>
        <authorList>
            <person name="Crummett L.T."/>
            <person name="Puxty R.J."/>
            <person name="Weihe C."/>
            <person name="Marston M.F."/>
            <person name="Martiny J.B."/>
        </authorList>
    </citation>
    <scope>NUCLEOTIDE SEQUENCE [LARGE SCALE GENOMIC DNA]</scope>
    <source>
        <strain evidence="1">0910CC49</strain>
    </source>
</reference>
<proteinExistence type="predicted"/>
<organism evidence="1 2">
    <name type="scientific">Synechococcus phage S-CAM7</name>
    <dbReference type="NCBI Taxonomy" id="1883368"/>
    <lineage>
        <taxon>Viruses</taxon>
        <taxon>Duplodnaviria</taxon>
        <taxon>Heunggongvirae</taxon>
        <taxon>Uroviricota</taxon>
        <taxon>Caudoviricetes</taxon>
        <taxon>Pantevenvirales</taxon>
        <taxon>Kyanoviridae</taxon>
        <taxon>Mazuvirus</taxon>
        <taxon>Mazuvirus scam7</taxon>
    </lineage>
</organism>